<dbReference type="RefSeq" id="WP_349228295.1">
    <property type="nucleotide sequence ID" value="NZ_JBBMFJ010000002.1"/>
</dbReference>
<reference evidence="2 3" key="1">
    <citation type="submission" date="2024-03" db="EMBL/GenBank/DDBJ databases">
        <title>Human intestinal bacterial collection.</title>
        <authorList>
            <person name="Pauvert C."/>
            <person name="Hitch T.C.A."/>
            <person name="Clavel T."/>
        </authorList>
    </citation>
    <scope>NUCLEOTIDE SEQUENCE [LARGE SCALE GENOMIC DNA]</scope>
    <source>
        <strain evidence="2 3">CLA-AP-H27</strain>
    </source>
</reference>
<dbReference type="InterPro" id="IPR024258">
    <property type="entry name" value="DUF3798"/>
</dbReference>
<keyword evidence="3" id="KW-1185">Reference proteome</keyword>
<evidence type="ECO:0000313" key="3">
    <source>
        <dbReference type="Proteomes" id="UP001437460"/>
    </source>
</evidence>
<sequence>MKKRRIMALVTAAAMAMGLAGCGGGSAAPATTAAPAETGKTTEAAVTEAAEAAKSEGSDNWKVAILTGTVSQGEEEFRAAERALETYGPEHIVTATYPDNFMSEMETTVSQIVSFASDPDVKAIVMCQAVPGAKAGFDKVREMGRDDMLLIAGTPQEDPAVISAAADLVLYSDEAAQGDTIMEKCAEWGIDVFVHYSFPRHMAMELIVARHELLKKNAEALGIEMVDVTAPDPTAEAGLSASQQFILEDVPQQLKKYEGKKVAFFTTNCGMQPSLQTACLDEPNAYYPQPCCPSPYHAFPATLGLELAIGGDDTEALEQIAAKLKEHDAVDRFSTWASPVAMTIIEVGVDYAKGYITGEITDRNDSEKLKELFNSKIDGAKINNYKNADGEEFDNYYTILLAPVDFNDYLK</sequence>
<organism evidence="2 3">
    <name type="scientific">Ventrimonas faecis</name>
    <dbReference type="NCBI Taxonomy" id="3133170"/>
    <lineage>
        <taxon>Bacteria</taxon>
        <taxon>Bacillati</taxon>
        <taxon>Bacillota</taxon>
        <taxon>Clostridia</taxon>
        <taxon>Lachnospirales</taxon>
        <taxon>Lachnospiraceae</taxon>
        <taxon>Ventrimonas</taxon>
    </lineage>
</organism>
<feature type="signal peptide" evidence="1">
    <location>
        <begin position="1"/>
        <end position="27"/>
    </location>
</feature>
<dbReference type="Pfam" id="PF12683">
    <property type="entry name" value="DUF3798"/>
    <property type="match status" value="1"/>
</dbReference>
<evidence type="ECO:0000256" key="1">
    <source>
        <dbReference type="SAM" id="SignalP"/>
    </source>
</evidence>
<keyword evidence="1" id="KW-0732">Signal</keyword>
<comment type="caution">
    <text evidence="2">The sequence shown here is derived from an EMBL/GenBank/DDBJ whole genome shotgun (WGS) entry which is preliminary data.</text>
</comment>
<dbReference type="EMBL" id="JBBMFJ010000002">
    <property type="protein sequence ID" value="MEQ2561859.1"/>
    <property type="molecule type" value="Genomic_DNA"/>
</dbReference>
<feature type="chain" id="PRO_5045414113" evidence="1">
    <location>
        <begin position="28"/>
        <end position="411"/>
    </location>
</feature>
<evidence type="ECO:0000313" key="2">
    <source>
        <dbReference type="EMBL" id="MEQ2561859.1"/>
    </source>
</evidence>
<accession>A0ABV1HHS0</accession>
<gene>
    <name evidence="2" type="ORF">WMO41_01460</name>
</gene>
<protein>
    <submittedName>
        <fullName evidence="2">DUF3798 domain-containing protein</fullName>
    </submittedName>
</protein>
<proteinExistence type="predicted"/>
<dbReference type="Gene3D" id="3.40.50.11390">
    <property type="match status" value="1"/>
</dbReference>
<name>A0ABV1HHS0_9FIRM</name>
<dbReference type="Proteomes" id="UP001437460">
    <property type="component" value="Unassembled WGS sequence"/>
</dbReference>
<dbReference type="PROSITE" id="PS51257">
    <property type="entry name" value="PROKAR_LIPOPROTEIN"/>
    <property type="match status" value="1"/>
</dbReference>